<dbReference type="GO" id="GO:0008483">
    <property type="term" value="F:transaminase activity"/>
    <property type="evidence" value="ECO:0007669"/>
    <property type="project" value="UniProtKB-KW"/>
</dbReference>
<dbReference type="PANTHER" id="PTHR43643:SF3">
    <property type="entry name" value="HISTIDINOL-PHOSPHATE AMINOTRANSFERASE"/>
    <property type="match status" value="1"/>
</dbReference>
<evidence type="ECO:0000256" key="3">
    <source>
        <dbReference type="ARBA" id="ARBA00022679"/>
    </source>
</evidence>
<dbReference type="PROSITE" id="PS51318">
    <property type="entry name" value="TAT"/>
    <property type="match status" value="1"/>
</dbReference>
<proteinExistence type="inferred from homology"/>
<dbReference type="Gene3D" id="3.40.640.10">
    <property type="entry name" value="Type I PLP-dependent aspartate aminotransferase-like (Major domain)"/>
    <property type="match status" value="1"/>
</dbReference>
<reference evidence="6 7" key="1">
    <citation type="submission" date="2016-10" db="EMBL/GenBank/DDBJ databases">
        <authorList>
            <person name="de Groot N.N."/>
        </authorList>
    </citation>
    <scope>NUCLEOTIDE SEQUENCE [LARGE SCALE GENOMIC DNA]</scope>
    <source>
        <strain>GEY</strain>
        <strain evidence="7">DSM 9560</strain>
    </source>
</reference>
<dbReference type="CDD" id="cd00609">
    <property type="entry name" value="AAT_like"/>
    <property type="match status" value="1"/>
</dbReference>
<dbReference type="OrthoDB" id="9813612at2"/>
<dbReference type="Gene3D" id="3.90.1150.10">
    <property type="entry name" value="Aspartate Aminotransferase, domain 1"/>
    <property type="match status" value="1"/>
</dbReference>
<organism evidence="6 7">
    <name type="scientific">Thermoflexibacter ruber</name>
    <dbReference type="NCBI Taxonomy" id="1003"/>
    <lineage>
        <taxon>Bacteria</taxon>
        <taxon>Pseudomonadati</taxon>
        <taxon>Bacteroidota</taxon>
        <taxon>Cytophagia</taxon>
        <taxon>Cytophagales</taxon>
        <taxon>Thermoflexibacteraceae</taxon>
        <taxon>Thermoflexibacter</taxon>
    </lineage>
</organism>
<dbReference type="GO" id="GO:0030170">
    <property type="term" value="F:pyridoxal phosphate binding"/>
    <property type="evidence" value="ECO:0007669"/>
    <property type="project" value="InterPro"/>
</dbReference>
<dbReference type="RefSeq" id="WP_091540438.1">
    <property type="nucleotide sequence ID" value="NZ_FONY01000005.1"/>
</dbReference>
<evidence type="ECO:0000256" key="2">
    <source>
        <dbReference type="ARBA" id="ARBA00022576"/>
    </source>
</evidence>
<feature type="domain" description="Aminotransferase class I/classII large" evidence="5">
    <location>
        <begin position="49"/>
        <end position="374"/>
    </location>
</feature>
<dbReference type="AlphaFoldDB" id="A0A1I2CM16"/>
<dbReference type="PANTHER" id="PTHR43643">
    <property type="entry name" value="HISTIDINOL-PHOSPHATE AMINOTRANSFERASE 2"/>
    <property type="match status" value="1"/>
</dbReference>
<evidence type="ECO:0000256" key="1">
    <source>
        <dbReference type="ARBA" id="ARBA00007970"/>
    </source>
</evidence>
<keyword evidence="3 6" id="KW-0808">Transferase</keyword>
<sequence length="380" mass="42270">MEKVTRKNFLKQFAVFAAGITAAPEIFATPTGFASNQRPELLDVTNRPIWLNANENPYGIPPKAQKAITEAMMNGNRYGFSTGERDKLKQKLAEIEGLSKEHILLTAGSSEVLGILGCYYGQDKGNMIFAFPTFWLLGEYAKNLGVEIVNVPLTKDKKHDLNAMLGKINRKTKLVQVCNPNNPTGTIVSAEEIKNFCIEASKKTAVFIDEAYIDFLPDRPTMASLVASNQNIIIGRTFSKVYGMAGLRFGYAIAHPQTIKKLDDMQQGGSITTSMTTIAAATAALDDQEFIKTVLEKNKAAREFTASQLEALNIPYIPSHTNFLYFSLAKYPSDFVKDMAKNNVMVRMFAENEEKWGRVSIGTMEEMQVFAEVLKKVWQS</sequence>
<keyword evidence="4" id="KW-0663">Pyridoxal phosphate</keyword>
<evidence type="ECO:0000313" key="7">
    <source>
        <dbReference type="Proteomes" id="UP000199513"/>
    </source>
</evidence>
<dbReference type="InterPro" id="IPR050106">
    <property type="entry name" value="HistidinolP_aminotransfase"/>
</dbReference>
<dbReference type="InterPro" id="IPR004839">
    <property type="entry name" value="Aminotransferase_I/II_large"/>
</dbReference>
<dbReference type="InterPro" id="IPR006311">
    <property type="entry name" value="TAT_signal"/>
</dbReference>
<evidence type="ECO:0000259" key="5">
    <source>
        <dbReference type="Pfam" id="PF00155"/>
    </source>
</evidence>
<protein>
    <submittedName>
        <fullName evidence="6">Histidinol-phosphate aminotransferase</fullName>
    </submittedName>
</protein>
<dbReference type="EMBL" id="FONY01000005">
    <property type="protein sequence ID" value="SFE68770.1"/>
    <property type="molecule type" value="Genomic_DNA"/>
</dbReference>
<dbReference type="Proteomes" id="UP000199513">
    <property type="component" value="Unassembled WGS sequence"/>
</dbReference>
<comment type="similarity">
    <text evidence="1">Belongs to the class-II pyridoxal-phosphate-dependent aminotransferase family. Histidinol-phosphate aminotransferase subfamily.</text>
</comment>
<dbReference type="InterPro" id="IPR015424">
    <property type="entry name" value="PyrdxlP-dep_Trfase"/>
</dbReference>
<dbReference type="InterPro" id="IPR015421">
    <property type="entry name" value="PyrdxlP-dep_Trfase_major"/>
</dbReference>
<gene>
    <name evidence="6" type="ORF">SAMN04488541_100551</name>
</gene>
<evidence type="ECO:0000313" key="6">
    <source>
        <dbReference type="EMBL" id="SFE68770.1"/>
    </source>
</evidence>
<dbReference type="Pfam" id="PF00155">
    <property type="entry name" value="Aminotran_1_2"/>
    <property type="match status" value="1"/>
</dbReference>
<name>A0A1I2CM16_9BACT</name>
<dbReference type="InterPro" id="IPR015422">
    <property type="entry name" value="PyrdxlP-dep_Trfase_small"/>
</dbReference>
<dbReference type="STRING" id="1003.SAMN04488541_100551"/>
<accession>A0A1I2CM16</accession>
<dbReference type="SUPFAM" id="SSF53383">
    <property type="entry name" value="PLP-dependent transferases"/>
    <property type="match status" value="1"/>
</dbReference>
<evidence type="ECO:0000256" key="4">
    <source>
        <dbReference type="ARBA" id="ARBA00022898"/>
    </source>
</evidence>
<keyword evidence="2 6" id="KW-0032">Aminotransferase</keyword>
<keyword evidence="7" id="KW-1185">Reference proteome</keyword>